<proteinExistence type="evidence at transcript level"/>
<evidence type="ECO:0000256" key="1">
    <source>
        <dbReference type="SAM" id="MobiDB-lite"/>
    </source>
</evidence>
<dbReference type="AlphaFoldDB" id="B6SU30"/>
<organism evidence="2">
    <name type="scientific">Zea mays</name>
    <name type="common">Maize</name>
    <dbReference type="NCBI Taxonomy" id="4577"/>
    <lineage>
        <taxon>Eukaryota</taxon>
        <taxon>Viridiplantae</taxon>
        <taxon>Streptophyta</taxon>
        <taxon>Embryophyta</taxon>
        <taxon>Tracheophyta</taxon>
        <taxon>Spermatophyta</taxon>
        <taxon>Magnoliopsida</taxon>
        <taxon>Liliopsida</taxon>
        <taxon>Poales</taxon>
        <taxon>Poaceae</taxon>
        <taxon>PACMAD clade</taxon>
        <taxon>Panicoideae</taxon>
        <taxon>Andropogonodae</taxon>
        <taxon>Andropogoneae</taxon>
        <taxon>Tripsacinae</taxon>
        <taxon>Zea</taxon>
    </lineage>
</organism>
<dbReference type="EMBL" id="EU956245">
    <property type="protein sequence ID" value="ACG28363.1"/>
    <property type="molecule type" value="mRNA"/>
</dbReference>
<accession>B6SU30</accession>
<evidence type="ECO:0000313" key="2">
    <source>
        <dbReference type="EMBL" id="ACG28363.1"/>
    </source>
</evidence>
<sequence length="74" mass="8199">MVPSRAAHGGFPRPALSTDGRRPYSILRHCSLPLPWTSSPCPPSPSPRCSLPPCWSAIPSAPPHRPQPRRRRRV</sequence>
<reference evidence="2" key="1">
    <citation type="journal article" date="2009" name="Plant Mol. Biol.">
        <title>Insights into corn genes derived from large-scale cDNA sequencing.</title>
        <authorList>
            <person name="Alexandrov N.N."/>
            <person name="Brover V.V."/>
            <person name="Freidin S."/>
            <person name="Troukhan M.E."/>
            <person name="Tatarinova T.V."/>
            <person name="Zhang H."/>
            <person name="Swaller T.J."/>
            <person name="Lu Y.P."/>
            <person name="Bouck J."/>
            <person name="Flavell R.B."/>
            <person name="Feldmann K.A."/>
        </authorList>
    </citation>
    <scope>NUCLEOTIDE SEQUENCE</scope>
</reference>
<name>B6SU30_MAIZE</name>
<feature type="region of interest" description="Disordered" evidence="1">
    <location>
        <begin position="1"/>
        <end position="22"/>
    </location>
</feature>
<protein>
    <submittedName>
        <fullName evidence="2">Uncharacterized protein</fullName>
    </submittedName>
</protein>